<keyword evidence="4 6" id="KW-1133">Transmembrane helix</keyword>
<evidence type="ECO:0000256" key="4">
    <source>
        <dbReference type="ARBA" id="ARBA00022989"/>
    </source>
</evidence>
<dbReference type="Pfam" id="PF03134">
    <property type="entry name" value="TB2_DP1_HVA22"/>
    <property type="match status" value="1"/>
</dbReference>
<evidence type="ECO:0000256" key="3">
    <source>
        <dbReference type="ARBA" id="ARBA00022692"/>
    </source>
</evidence>
<dbReference type="PANTHER" id="PTHR12300">
    <property type="entry name" value="HVA22-LIKE PROTEINS"/>
    <property type="match status" value="1"/>
</dbReference>
<evidence type="ECO:0000256" key="2">
    <source>
        <dbReference type="ARBA" id="ARBA00008573"/>
    </source>
</evidence>
<sequence>MVSNEGSEEIGEEPRLPTTATVEKVLQNLELNSPLNLTPITNFIRQEVVSRISFFENKISKIWLFQMFVQLGIPQVYLFAALMIFSGMMVRSMYKKSVYLLCNLVGVVYPAYKSIQAIDLSTNDNEKGEASNSSIIAFNEQKQWLTYWVVYGWLQVADNWSNWLLETFPGYNFFKLIFLYWAQNDRSKGATLIFEKLLKPLLKKPLINNIQNTTTSQKQRQTFRQKQQPIQQSIITRRVVEGIPSSSVSFRPDPPPEEIWKTDTVATSRESEVKPYRLNSVS</sequence>
<gene>
    <name evidence="8" type="ORF">FMOSSE_LOCUS71</name>
</gene>
<comment type="similarity">
    <text evidence="2 6">Belongs to the DP1 family.</text>
</comment>
<accession>A0A9N8UZS4</accession>
<keyword evidence="9" id="KW-1185">Reference proteome</keyword>
<dbReference type="GO" id="GO:0016020">
    <property type="term" value="C:membrane"/>
    <property type="evidence" value="ECO:0007669"/>
    <property type="project" value="UniProtKB-SubCell"/>
</dbReference>
<protein>
    <recommendedName>
        <fullName evidence="6">Protein YOP1</fullName>
    </recommendedName>
</protein>
<dbReference type="InterPro" id="IPR004345">
    <property type="entry name" value="TB2_DP1_HVA22"/>
</dbReference>
<evidence type="ECO:0000256" key="7">
    <source>
        <dbReference type="SAM" id="MobiDB-lite"/>
    </source>
</evidence>
<feature type="transmembrane region" description="Helical" evidence="6">
    <location>
        <begin position="63"/>
        <end position="85"/>
    </location>
</feature>
<evidence type="ECO:0000313" key="8">
    <source>
        <dbReference type="EMBL" id="CAG8434351.1"/>
    </source>
</evidence>
<proteinExistence type="inferred from homology"/>
<evidence type="ECO:0000256" key="5">
    <source>
        <dbReference type="ARBA" id="ARBA00023136"/>
    </source>
</evidence>
<dbReference type="Proteomes" id="UP000789375">
    <property type="component" value="Unassembled WGS sequence"/>
</dbReference>
<comment type="caution">
    <text evidence="6">Lacks conserved residue(s) required for the propagation of feature annotation.</text>
</comment>
<evidence type="ECO:0000256" key="1">
    <source>
        <dbReference type="ARBA" id="ARBA00004141"/>
    </source>
</evidence>
<keyword evidence="5 6" id="KW-0472">Membrane</keyword>
<dbReference type="PANTHER" id="PTHR12300:SF161">
    <property type="entry name" value="RECEPTOR EXPRESSION-ENHANCING PROTEIN"/>
    <property type="match status" value="1"/>
</dbReference>
<evidence type="ECO:0000256" key="6">
    <source>
        <dbReference type="RuleBase" id="RU362006"/>
    </source>
</evidence>
<comment type="caution">
    <text evidence="8">The sequence shown here is derived from an EMBL/GenBank/DDBJ whole genome shotgun (WGS) entry which is preliminary data.</text>
</comment>
<comment type="subcellular location">
    <subcellularLocation>
        <location evidence="1 6">Membrane</location>
        <topology evidence="1 6">Multi-pass membrane protein</topology>
    </subcellularLocation>
</comment>
<dbReference type="EMBL" id="CAJVPP010000006">
    <property type="protein sequence ID" value="CAG8434351.1"/>
    <property type="molecule type" value="Genomic_DNA"/>
</dbReference>
<feature type="region of interest" description="Disordered" evidence="7">
    <location>
        <begin position="244"/>
        <end position="282"/>
    </location>
</feature>
<evidence type="ECO:0000313" key="9">
    <source>
        <dbReference type="Proteomes" id="UP000789375"/>
    </source>
</evidence>
<dbReference type="AlphaFoldDB" id="A0A9N8UZS4"/>
<keyword evidence="3 6" id="KW-0812">Transmembrane</keyword>
<organism evidence="8 9">
    <name type="scientific">Funneliformis mosseae</name>
    <name type="common">Endomycorrhizal fungus</name>
    <name type="synonym">Glomus mosseae</name>
    <dbReference type="NCBI Taxonomy" id="27381"/>
    <lineage>
        <taxon>Eukaryota</taxon>
        <taxon>Fungi</taxon>
        <taxon>Fungi incertae sedis</taxon>
        <taxon>Mucoromycota</taxon>
        <taxon>Glomeromycotina</taxon>
        <taxon>Glomeromycetes</taxon>
        <taxon>Glomerales</taxon>
        <taxon>Glomeraceae</taxon>
        <taxon>Funneliformis</taxon>
    </lineage>
</organism>
<name>A0A9N8UZS4_FUNMO</name>
<reference evidence="8" key="1">
    <citation type="submission" date="2021-06" db="EMBL/GenBank/DDBJ databases">
        <authorList>
            <person name="Kallberg Y."/>
            <person name="Tangrot J."/>
            <person name="Rosling A."/>
        </authorList>
    </citation>
    <scope>NUCLEOTIDE SEQUENCE</scope>
    <source>
        <strain evidence="8">87-6 pot B 2015</strain>
    </source>
</reference>